<evidence type="ECO:0000256" key="1">
    <source>
        <dbReference type="SAM" id="MobiDB-lite"/>
    </source>
</evidence>
<proteinExistence type="predicted"/>
<keyword evidence="3" id="KW-1185">Reference proteome</keyword>
<dbReference type="HOGENOM" id="CLU_1741393_0_0_1"/>
<evidence type="ECO:0000313" key="2">
    <source>
        <dbReference type="EMBL" id="GAC96861.1"/>
    </source>
</evidence>
<dbReference type="AlphaFoldDB" id="R9P692"/>
<gene>
    <name evidence="2" type="ORF">PHSY_004445</name>
</gene>
<accession>R9P692</accession>
<name>R9P692_PSEHS</name>
<organism evidence="2 3">
    <name type="scientific">Pseudozyma hubeiensis (strain SY62)</name>
    <name type="common">Yeast</name>
    <dbReference type="NCBI Taxonomy" id="1305764"/>
    <lineage>
        <taxon>Eukaryota</taxon>
        <taxon>Fungi</taxon>
        <taxon>Dikarya</taxon>
        <taxon>Basidiomycota</taxon>
        <taxon>Ustilaginomycotina</taxon>
        <taxon>Ustilaginomycetes</taxon>
        <taxon>Ustilaginales</taxon>
        <taxon>Ustilaginaceae</taxon>
        <taxon>Pseudozyma</taxon>
    </lineage>
</organism>
<dbReference type="EMBL" id="DF238808">
    <property type="protein sequence ID" value="GAC96861.1"/>
    <property type="molecule type" value="Genomic_DNA"/>
</dbReference>
<feature type="region of interest" description="Disordered" evidence="1">
    <location>
        <begin position="1"/>
        <end position="67"/>
    </location>
</feature>
<dbReference type="eggNOG" id="ENOG502TK2Y">
    <property type="taxonomic scope" value="Eukaryota"/>
</dbReference>
<dbReference type="GeneID" id="24109727"/>
<protein>
    <submittedName>
        <fullName evidence="2">Uncharacterized protein</fullName>
    </submittedName>
</protein>
<feature type="compositionally biased region" description="Basic and acidic residues" evidence="1">
    <location>
        <begin position="25"/>
        <end position="41"/>
    </location>
</feature>
<feature type="compositionally biased region" description="Low complexity" evidence="1">
    <location>
        <begin position="52"/>
        <end position="67"/>
    </location>
</feature>
<dbReference type="RefSeq" id="XP_012190448.1">
    <property type="nucleotide sequence ID" value="XM_012335058.1"/>
</dbReference>
<dbReference type="OrthoDB" id="2553950at2759"/>
<sequence length="150" mass="16806">MSRSNAHRLEQETSTGQPNCHQKRSRFDSDTRCSDNTERCFKSASSKPTAQIPLIRRSLSPSPAPAASKLDRRWWFGWSASLGKEPDDARVGVHYIPPHWIFDHPPADSDAFARWLARLRQQQPDFIQVTLPGGESNKAGTIVVGDPETP</sequence>
<feature type="region of interest" description="Disordered" evidence="1">
    <location>
        <begin position="129"/>
        <end position="150"/>
    </location>
</feature>
<dbReference type="Proteomes" id="UP000014071">
    <property type="component" value="Unassembled WGS sequence"/>
</dbReference>
<reference evidence="3" key="1">
    <citation type="journal article" date="2013" name="Genome Announc.">
        <title>Draft genome sequence of the basidiomycetous yeast-like fungus Pseudozyma hubeiensis SY62, which produces an abundant amount of the biosurfactant mannosylerythritol lipids.</title>
        <authorList>
            <person name="Konishi M."/>
            <person name="Hatada Y."/>
            <person name="Horiuchi J."/>
        </authorList>
    </citation>
    <scope>NUCLEOTIDE SEQUENCE [LARGE SCALE GENOMIC DNA]</scope>
    <source>
        <strain evidence="3">SY62</strain>
    </source>
</reference>
<evidence type="ECO:0000313" key="3">
    <source>
        <dbReference type="Proteomes" id="UP000014071"/>
    </source>
</evidence>